<evidence type="ECO:0000256" key="9">
    <source>
        <dbReference type="SAM" id="Phobius"/>
    </source>
</evidence>
<dbReference type="GO" id="GO:0015926">
    <property type="term" value="F:glucosidase activity"/>
    <property type="evidence" value="ECO:0007669"/>
    <property type="project" value="TreeGrafter"/>
</dbReference>
<comment type="similarity">
    <text evidence="2">Belongs to the SKN1/KRE6 family.</text>
</comment>
<evidence type="ECO:0000256" key="5">
    <source>
        <dbReference type="ARBA" id="ARBA00022989"/>
    </source>
</evidence>
<dbReference type="InterPro" id="IPR000757">
    <property type="entry name" value="Beta-glucanase-like"/>
</dbReference>
<dbReference type="Gene3D" id="2.60.120.200">
    <property type="match status" value="2"/>
</dbReference>
<dbReference type="SUPFAM" id="SSF49899">
    <property type="entry name" value="Concanavalin A-like lectins/glucanases"/>
    <property type="match status" value="1"/>
</dbReference>
<dbReference type="PROSITE" id="PS51762">
    <property type="entry name" value="GH16_2"/>
    <property type="match status" value="1"/>
</dbReference>
<dbReference type="Proteomes" id="UP000054248">
    <property type="component" value="Unassembled WGS sequence"/>
</dbReference>
<evidence type="ECO:0000313" key="11">
    <source>
        <dbReference type="EMBL" id="KIO25199.1"/>
    </source>
</evidence>
<gene>
    <name evidence="11" type="ORF">M407DRAFT_210871</name>
</gene>
<dbReference type="Pfam" id="PF03935">
    <property type="entry name" value="SKN1_KRE6_Sbg1"/>
    <property type="match status" value="1"/>
</dbReference>
<keyword evidence="5 9" id="KW-1133">Transmembrane helix</keyword>
<dbReference type="FunFam" id="2.60.120.200:FF:000135">
    <property type="entry name" value="Related to KRE6-glucan synthase subunit"/>
    <property type="match status" value="1"/>
</dbReference>
<feature type="transmembrane region" description="Helical" evidence="9">
    <location>
        <begin position="55"/>
        <end position="82"/>
    </location>
</feature>
<dbReference type="GO" id="GO:0005886">
    <property type="term" value="C:plasma membrane"/>
    <property type="evidence" value="ECO:0007669"/>
    <property type="project" value="TreeGrafter"/>
</dbReference>
<reference evidence="12" key="2">
    <citation type="submission" date="2015-01" db="EMBL/GenBank/DDBJ databases">
        <title>Evolutionary Origins and Diversification of the Mycorrhizal Mutualists.</title>
        <authorList>
            <consortium name="DOE Joint Genome Institute"/>
            <consortium name="Mycorrhizal Genomics Consortium"/>
            <person name="Kohler A."/>
            <person name="Kuo A."/>
            <person name="Nagy L.G."/>
            <person name="Floudas D."/>
            <person name="Copeland A."/>
            <person name="Barry K.W."/>
            <person name="Cichocki N."/>
            <person name="Veneault-Fourrey C."/>
            <person name="LaButti K."/>
            <person name="Lindquist E.A."/>
            <person name="Lipzen A."/>
            <person name="Lundell T."/>
            <person name="Morin E."/>
            <person name="Murat C."/>
            <person name="Riley R."/>
            <person name="Ohm R."/>
            <person name="Sun H."/>
            <person name="Tunlid A."/>
            <person name="Henrissat B."/>
            <person name="Grigoriev I.V."/>
            <person name="Hibbett D.S."/>
            <person name="Martin F."/>
        </authorList>
    </citation>
    <scope>NUCLEOTIDE SEQUENCE [LARGE SCALE GENOMIC DNA]</scope>
    <source>
        <strain evidence="12">MUT 4182</strain>
    </source>
</reference>
<evidence type="ECO:0000313" key="12">
    <source>
        <dbReference type="Proteomes" id="UP000054248"/>
    </source>
</evidence>
<keyword evidence="3 9" id="KW-0812">Transmembrane</keyword>
<dbReference type="InterPro" id="IPR005629">
    <property type="entry name" value="Skn1/Kre6/Sbg1"/>
</dbReference>
<dbReference type="GO" id="GO:0006078">
    <property type="term" value="P:(1-&gt;6)-beta-D-glucan biosynthetic process"/>
    <property type="evidence" value="ECO:0007669"/>
    <property type="project" value="TreeGrafter"/>
</dbReference>
<evidence type="ECO:0000256" key="7">
    <source>
        <dbReference type="ARBA" id="ARBA00023180"/>
    </source>
</evidence>
<protein>
    <recommendedName>
        <fullName evidence="10">GH16 domain-containing protein</fullName>
    </recommendedName>
</protein>
<evidence type="ECO:0000256" key="4">
    <source>
        <dbReference type="ARBA" id="ARBA00022968"/>
    </source>
</evidence>
<reference evidence="11 12" key="1">
    <citation type="submission" date="2014-04" db="EMBL/GenBank/DDBJ databases">
        <authorList>
            <consortium name="DOE Joint Genome Institute"/>
            <person name="Kuo A."/>
            <person name="Girlanda M."/>
            <person name="Perotto S."/>
            <person name="Kohler A."/>
            <person name="Nagy L.G."/>
            <person name="Floudas D."/>
            <person name="Copeland A."/>
            <person name="Barry K.W."/>
            <person name="Cichocki N."/>
            <person name="Veneault-Fourrey C."/>
            <person name="LaButti K."/>
            <person name="Lindquist E.A."/>
            <person name="Lipzen A."/>
            <person name="Lundell T."/>
            <person name="Morin E."/>
            <person name="Murat C."/>
            <person name="Sun H."/>
            <person name="Tunlid A."/>
            <person name="Henrissat B."/>
            <person name="Grigoriev I.V."/>
            <person name="Hibbett D.S."/>
            <person name="Martin F."/>
            <person name="Nordberg H.P."/>
            <person name="Cantor M.N."/>
            <person name="Hua S.X."/>
        </authorList>
    </citation>
    <scope>NUCLEOTIDE SEQUENCE [LARGE SCALE GENOMIC DNA]</scope>
    <source>
        <strain evidence="11 12">MUT 4182</strain>
    </source>
</reference>
<evidence type="ECO:0000256" key="6">
    <source>
        <dbReference type="ARBA" id="ARBA00023136"/>
    </source>
</evidence>
<sequence length="541" mass="59720">MSSISDQYGLGTDPSFWGADLAHNVPEADDHIHNPDPRRDIKNDKGGTIFTSRGIANLGCLFLLAAMLLTLFAGFPIITYFLEHPVSTLGAYNLGGINETGQVPDMAGNWALIDKDTPQDVYTKTAYTDSTEMQLVFSDEFNVDGRTFYPGDDPFWEAVDLHYWFVDNFVRPWYDPEQLTTENGSLVITLAKAPTHGLDYRGGMMSTWNKFCFTGGLLEVSVMLPGANDVQGLWPAVWTMGNLGRAGFGASLDGMWPYSYDVCDVGTLPNQTYPDGTPAAAATGGYEGHSLSYLPGQRLSACTCQGEIHPGPILSDGSFKGRSAPEIDVFEAQVGGNGIGHVSQSAQFAPYNHEYKWDNSSETAIFYSPKFSLNTYRGGEYQMTTSGVGDVDQQCFELTGRCFSVYGFEYKVGVPEGFITWISEGTASWTAKVTGLGPDPLVEIGQRIIPDEPLYLIINLGMSENFGEVDLEHLIFPTHMMVDWIRVYQPKDQINLGCDPDGFPTTPYINQYLEAYTNPNLTTWEQYGQTFPRNKLVDNCT</sequence>
<keyword evidence="6 9" id="KW-0472">Membrane</keyword>
<proteinExistence type="inferred from homology"/>
<comment type="subcellular location">
    <subcellularLocation>
        <location evidence="1">Membrane</location>
        <topology evidence="1">Single-pass type II membrane protein</topology>
    </subcellularLocation>
</comment>
<dbReference type="AlphaFoldDB" id="A0A0C3QHH0"/>
<evidence type="ECO:0000256" key="3">
    <source>
        <dbReference type="ARBA" id="ARBA00022692"/>
    </source>
</evidence>
<dbReference type="OrthoDB" id="412647at2759"/>
<dbReference type="HOGENOM" id="CLU_010811_3_1_1"/>
<dbReference type="InterPro" id="IPR013320">
    <property type="entry name" value="ConA-like_dom_sf"/>
</dbReference>
<feature type="domain" description="GH16" evidence="10">
    <location>
        <begin position="125"/>
        <end position="493"/>
    </location>
</feature>
<dbReference type="GO" id="GO:0031505">
    <property type="term" value="P:fungal-type cell wall organization"/>
    <property type="evidence" value="ECO:0007669"/>
    <property type="project" value="TreeGrafter"/>
</dbReference>
<dbReference type="PANTHER" id="PTHR31361:SF1">
    <property type="entry name" value="BETA-GLUCAN SYNTHESIS-ASSOCIATED PROTEIN KRE6-RELATED"/>
    <property type="match status" value="1"/>
</dbReference>
<evidence type="ECO:0000256" key="1">
    <source>
        <dbReference type="ARBA" id="ARBA00004606"/>
    </source>
</evidence>
<dbReference type="PANTHER" id="PTHR31361">
    <property type="entry name" value="BETA-GLUCAN SYNTHESIS-ASSOCIATED PROTEIN KRE6-RELATED"/>
    <property type="match status" value="1"/>
</dbReference>
<dbReference type="GO" id="GO:0005789">
    <property type="term" value="C:endoplasmic reticulum membrane"/>
    <property type="evidence" value="ECO:0007669"/>
    <property type="project" value="TreeGrafter"/>
</dbReference>
<keyword evidence="8" id="KW-0961">Cell wall biogenesis/degradation</keyword>
<dbReference type="EMBL" id="KN823046">
    <property type="protein sequence ID" value="KIO25199.1"/>
    <property type="molecule type" value="Genomic_DNA"/>
</dbReference>
<keyword evidence="4" id="KW-0735">Signal-anchor</keyword>
<name>A0A0C3QHH0_9AGAM</name>
<evidence type="ECO:0000256" key="8">
    <source>
        <dbReference type="ARBA" id="ARBA00023316"/>
    </source>
</evidence>
<keyword evidence="7" id="KW-0325">Glycoprotein</keyword>
<organism evidence="11 12">
    <name type="scientific">Tulasnella calospora MUT 4182</name>
    <dbReference type="NCBI Taxonomy" id="1051891"/>
    <lineage>
        <taxon>Eukaryota</taxon>
        <taxon>Fungi</taxon>
        <taxon>Dikarya</taxon>
        <taxon>Basidiomycota</taxon>
        <taxon>Agaricomycotina</taxon>
        <taxon>Agaricomycetes</taxon>
        <taxon>Cantharellales</taxon>
        <taxon>Tulasnellaceae</taxon>
        <taxon>Tulasnella</taxon>
    </lineage>
</organism>
<evidence type="ECO:0000259" key="10">
    <source>
        <dbReference type="PROSITE" id="PS51762"/>
    </source>
</evidence>
<evidence type="ECO:0000256" key="2">
    <source>
        <dbReference type="ARBA" id="ARBA00010962"/>
    </source>
</evidence>
<accession>A0A0C3QHH0</accession>
<dbReference type="STRING" id="1051891.A0A0C3QHH0"/>
<keyword evidence="12" id="KW-1185">Reference proteome</keyword>